<dbReference type="AlphaFoldDB" id="L7IQM6"/>
<dbReference type="EMBL" id="JH794094">
    <property type="protein sequence ID" value="ELQ57874.1"/>
    <property type="molecule type" value="Genomic_DNA"/>
</dbReference>
<organism>
    <name type="scientific">Pyricularia oryzae (strain P131)</name>
    <name type="common">Rice blast fungus</name>
    <name type="synonym">Magnaporthe oryzae</name>
    <dbReference type="NCBI Taxonomy" id="1143193"/>
    <lineage>
        <taxon>Eukaryota</taxon>
        <taxon>Fungi</taxon>
        <taxon>Dikarya</taxon>
        <taxon>Ascomycota</taxon>
        <taxon>Pezizomycotina</taxon>
        <taxon>Sordariomycetes</taxon>
        <taxon>Sordariomycetidae</taxon>
        <taxon>Magnaporthales</taxon>
        <taxon>Pyriculariaceae</taxon>
        <taxon>Pyricularia</taxon>
    </lineage>
</organism>
<sequence>YYVEGYNLYKGGNLRPGADRRLPPRPKYNQPYYKLYTEGQGSHRPVAPNRTWFTAAWKRLHCTLWVQIRIKISLENINTMQARYACQSVRGMRHVFDSVRRMILPAMPINVALQATADKDSAWGIAARPRHRSRYRQIAEI</sequence>
<name>L7IQM6_PYRO1</name>
<feature type="non-terminal residue" evidence="1">
    <location>
        <position position="141"/>
    </location>
</feature>
<protein>
    <submittedName>
        <fullName evidence="1">Uncharacterized protein</fullName>
    </submittedName>
</protein>
<proteinExistence type="predicted"/>
<evidence type="ECO:0000313" key="1">
    <source>
        <dbReference type="EMBL" id="ELQ57874.1"/>
    </source>
</evidence>
<reference evidence="1" key="1">
    <citation type="journal article" date="2012" name="PLoS Genet.">
        <title>Comparative analysis of the genomes of two field isolates of the rice blast fungus Magnaporthe oryzae.</title>
        <authorList>
            <person name="Xue M."/>
            <person name="Yang J."/>
            <person name="Li Z."/>
            <person name="Hu S."/>
            <person name="Yao N."/>
            <person name="Dean R.A."/>
            <person name="Zhao W."/>
            <person name="Shen M."/>
            <person name="Zhang H."/>
            <person name="Li C."/>
            <person name="Liu L."/>
            <person name="Cao L."/>
            <person name="Xu X."/>
            <person name="Xing Y."/>
            <person name="Hsiang T."/>
            <person name="Zhang Z."/>
            <person name="Xu J.R."/>
            <person name="Peng Y.L."/>
        </authorList>
    </citation>
    <scope>NUCLEOTIDE SEQUENCE [LARGE SCALE GENOMIC DNA]</scope>
    <source>
        <strain evidence="1">P131</strain>
    </source>
</reference>
<gene>
    <name evidence="1" type="ORF">OOW_P131scaffold01822g9</name>
</gene>
<accession>L7IQM6</accession>